<evidence type="ECO:0008006" key="3">
    <source>
        <dbReference type="Google" id="ProtNLM"/>
    </source>
</evidence>
<reference evidence="1" key="1">
    <citation type="journal article" date="2023" name="G3 (Bethesda)">
        <title>A reference genome for the long-term kleptoplast-retaining sea slug Elysia crispata morphotype clarki.</title>
        <authorList>
            <person name="Eastman K.E."/>
            <person name="Pendleton A.L."/>
            <person name="Shaikh M.A."/>
            <person name="Suttiyut T."/>
            <person name="Ogas R."/>
            <person name="Tomko P."/>
            <person name="Gavelis G."/>
            <person name="Widhalm J.R."/>
            <person name="Wisecaver J.H."/>
        </authorList>
    </citation>
    <scope>NUCLEOTIDE SEQUENCE</scope>
    <source>
        <strain evidence="1">ECLA1</strain>
    </source>
</reference>
<proteinExistence type="predicted"/>
<sequence>YDIYAIGIMYWLLVSDQEPEKNVDYLAKVYANTDVDLYCSNWFTLEQLLEPNPAKRPTASQVIKLLENDQQSTPMAEVAGTD</sequence>
<comment type="caution">
    <text evidence="1">The sequence shown here is derived from an EMBL/GenBank/DDBJ whole genome shotgun (WGS) entry which is preliminary data.</text>
</comment>
<dbReference type="InterPro" id="IPR011009">
    <property type="entry name" value="Kinase-like_dom_sf"/>
</dbReference>
<dbReference type="AlphaFoldDB" id="A0AAE1AJM3"/>
<dbReference type="Proteomes" id="UP001283361">
    <property type="component" value="Unassembled WGS sequence"/>
</dbReference>
<organism evidence="1 2">
    <name type="scientific">Elysia crispata</name>
    <name type="common">lettuce slug</name>
    <dbReference type="NCBI Taxonomy" id="231223"/>
    <lineage>
        <taxon>Eukaryota</taxon>
        <taxon>Metazoa</taxon>
        <taxon>Spiralia</taxon>
        <taxon>Lophotrochozoa</taxon>
        <taxon>Mollusca</taxon>
        <taxon>Gastropoda</taxon>
        <taxon>Heterobranchia</taxon>
        <taxon>Euthyneura</taxon>
        <taxon>Panpulmonata</taxon>
        <taxon>Sacoglossa</taxon>
        <taxon>Placobranchoidea</taxon>
        <taxon>Plakobranchidae</taxon>
        <taxon>Elysia</taxon>
    </lineage>
</organism>
<feature type="non-terminal residue" evidence="1">
    <location>
        <position position="1"/>
    </location>
</feature>
<accession>A0AAE1AJM3</accession>
<dbReference type="Gene3D" id="1.10.510.10">
    <property type="entry name" value="Transferase(Phosphotransferase) domain 1"/>
    <property type="match status" value="1"/>
</dbReference>
<evidence type="ECO:0000313" key="1">
    <source>
        <dbReference type="EMBL" id="KAK3788436.1"/>
    </source>
</evidence>
<gene>
    <name evidence="1" type="ORF">RRG08_004731</name>
</gene>
<dbReference type="EMBL" id="JAWDGP010001758">
    <property type="protein sequence ID" value="KAK3788436.1"/>
    <property type="molecule type" value="Genomic_DNA"/>
</dbReference>
<evidence type="ECO:0000313" key="2">
    <source>
        <dbReference type="Proteomes" id="UP001283361"/>
    </source>
</evidence>
<dbReference type="SUPFAM" id="SSF56112">
    <property type="entry name" value="Protein kinase-like (PK-like)"/>
    <property type="match status" value="1"/>
</dbReference>
<protein>
    <recommendedName>
        <fullName evidence="3">Protein kinase domain-containing protein</fullName>
    </recommendedName>
</protein>
<keyword evidence="2" id="KW-1185">Reference proteome</keyword>
<name>A0AAE1AJM3_9GAST</name>